<feature type="transmembrane region" description="Helical" evidence="6">
    <location>
        <begin position="256"/>
        <end position="277"/>
    </location>
</feature>
<feature type="transmembrane region" description="Helical" evidence="6">
    <location>
        <begin position="16"/>
        <end position="47"/>
    </location>
</feature>
<dbReference type="RefSeq" id="WP_129922945.1">
    <property type="nucleotide sequence ID" value="NZ_SEWE01000062.1"/>
</dbReference>
<dbReference type="Proteomes" id="UP000294155">
    <property type="component" value="Unassembled WGS sequence"/>
</dbReference>
<feature type="transmembrane region" description="Helical" evidence="6">
    <location>
        <begin position="298"/>
        <end position="323"/>
    </location>
</feature>
<name>A0A4V1ZA95_9BACT</name>
<sequence>MPDDTENIFTPYQRHVLLIVVLVVLGGLVLFGLGSYISAFLGAGILYVALRPWFTALVHRRGWNRQLVAALLLLFTVVALVIPFYALTSMLLERLRDVGQYPNQILAVVHRLEQRTGYTITSEQNVRALLGQVASRISSWLPTLAGSILHFVVVVGLLLFTLYFLFVQEEAFLRNLRRYLPFRADTVHKLQEALQNNVQANVLGQVLIAVVQGTLTGLMLRIFGVPDPIFWGAVSIFVAFIPVLGTPLVWGPAAVYQFAQGATGQGVGILLVGFIVVMNVDNLLRILLASRMGNIHPLVTLVGVTLGIGLFGILGLVIGPLLLSYLGVLLEVFAQENRQAQAAKARVRSGPGPDVA</sequence>
<accession>A0A4V1ZA95</accession>
<feature type="transmembrane region" description="Helical" evidence="6">
    <location>
        <begin position="148"/>
        <end position="167"/>
    </location>
</feature>
<gene>
    <name evidence="7" type="ORF">EWM57_19275</name>
</gene>
<evidence type="ECO:0000256" key="2">
    <source>
        <dbReference type="ARBA" id="ARBA00009773"/>
    </source>
</evidence>
<evidence type="ECO:0000256" key="6">
    <source>
        <dbReference type="SAM" id="Phobius"/>
    </source>
</evidence>
<dbReference type="OrthoDB" id="9773730at2"/>
<keyword evidence="4 6" id="KW-1133">Transmembrane helix</keyword>
<dbReference type="PANTHER" id="PTHR21716">
    <property type="entry name" value="TRANSMEMBRANE PROTEIN"/>
    <property type="match status" value="1"/>
</dbReference>
<dbReference type="EMBL" id="SEWE01000062">
    <property type="protein sequence ID" value="RYU76041.1"/>
    <property type="molecule type" value="Genomic_DNA"/>
</dbReference>
<reference evidence="7 8" key="1">
    <citation type="submission" date="2019-02" db="EMBL/GenBank/DDBJ databases">
        <title>Bacterial novel species isolated from soil.</title>
        <authorList>
            <person name="Jung H.-Y."/>
        </authorList>
    </citation>
    <scope>NUCLEOTIDE SEQUENCE [LARGE SCALE GENOMIC DNA]</scope>
    <source>
        <strain evidence="7 8">1-3-3-3</strain>
    </source>
</reference>
<comment type="subcellular location">
    <subcellularLocation>
        <location evidence="1">Membrane</location>
        <topology evidence="1">Multi-pass membrane protein</topology>
    </subcellularLocation>
</comment>
<keyword evidence="8" id="KW-1185">Reference proteome</keyword>
<evidence type="ECO:0000256" key="3">
    <source>
        <dbReference type="ARBA" id="ARBA00022692"/>
    </source>
</evidence>
<evidence type="ECO:0000256" key="1">
    <source>
        <dbReference type="ARBA" id="ARBA00004141"/>
    </source>
</evidence>
<keyword evidence="3 6" id="KW-0812">Transmembrane</keyword>
<keyword evidence="5 6" id="KW-0472">Membrane</keyword>
<organism evidence="7 8">
    <name type="scientific">Hymenobacter persicinus</name>
    <dbReference type="NCBI Taxonomy" id="2025506"/>
    <lineage>
        <taxon>Bacteria</taxon>
        <taxon>Pseudomonadati</taxon>
        <taxon>Bacteroidota</taxon>
        <taxon>Cytophagia</taxon>
        <taxon>Cytophagales</taxon>
        <taxon>Hymenobacteraceae</taxon>
        <taxon>Hymenobacter</taxon>
    </lineage>
</organism>
<comment type="similarity">
    <text evidence="2">Belongs to the autoinducer-2 exporter (AI-2E) (TC 2.A.86) family.</text>
</comment>
<evidence type="ECO:0000256" key="5">
    <source>
        <dbReference type="ARBA" id="ARBA00023136"/>
    </source>
</evidence>
<dbReference type="InterPro" id="IPR002549">
    <property type="entry name" value="AI-2E-like"/>
</dbReference>
<comment type="caution">
    <text evidence="7">The sequence shown here is derived from an EMBL/GenBank/DDBJ whole genome shotgun (WGS) entry which is preliminary data.</text>
</comment>
<proteinExistence type="inferred from homology"/>
<evidence type="ECO:0000256" key="4">
    <source>
        <dbReference type="ARBA" id="ARBA00022989"/>
    </source>
</evidence>
<feature type="transmembrane region" description="Helical" evidence="6">
    <location>
        <begin position="67"/>
        <end position="87"/>
    </location>
</feature>
<protein>
    <submittedName>
        <fullName evidence="7">AI-2E family transporter</fullName>
    </submittedName>
</protein>
<dbReference type="AlphaFoldDB" id="A0A4V1ZA95"/>
<evidence type="ECO:0000313" key="7">
    <source>
        <dbReference type="EMBL" id="RYU76041.1"/>
    </source>
</evidence>
<dbReference type="Pfam" id="PF01594">
    <property type="entry name" value="AI-2E_transport"/>
    <property type="match status" value="1"/>
</dbReference>
<evidence type="ECO:0000313" key="8">
    <source>
        <dbReference type="Proteomes" id="UP000294155"/>
    </source>
</evidence>
<dbReference type="PANTHER" id="PTHR21716:SF4">
    <property type="entry name" value="TRANSMEMBRANE PROTEIN 245"/>
    <property type="match status" value="1"/>
</dbReference>
<feature type="transmembrane region" description="Helical" evidence="6">
    <location>
        <begin position="229"/>
        <end position="250"/>
    </location>
</feature>
<dbReference type="GO" id="GO:0016020">
    <property type="term" value="C:membrane"/>
    <property type="evidence" value="ECO:0007669"/>
    <property type="project" value="UniProtKB-SubCell"/>
</dbReference>